<dbReference type="AlphaFoldDB" id="A0AAE9Z844"/>
<sequence>MLRKTKILSLLSAIGNTPLPQQPSLKAAVMAILLTFCSPLSATIIMAGSDYLETTPETFLDFGFPGSPMPEIGIVNFTSDPTGPGHTDTIVRRLQDAELTGEGSSDTVDVELVALSLISVDPVDIGGTDFDLSIVLTPTMPSVGQLTLTLDNETTVSGSFETVFDAFIDIHFFIADTDILMQTITGLPLLGLQGFGQWEQAPNPDTVVVPGSYGDINANRHTPPSDDYADFFITEFTEVQPGLGEHWLQQASVPTPASLILLLLGLLTMSAFNRNLNRKRKPLACNN</sequence>
<protein>
    <recommendedName>
        <fullName evidence="4">PEP-CTERM protein-sorting domain-containing protein</fullName>
    </recommendedName>
</protein>
<keyword evidence="1" id="KW-1133">Transmembrane helix</keyword>
<evidence type="ECO:0000313" key="3">
    <source>
        <dbReference type="Proteomes" id="UP000032352"/>
    </source>
</evidence>
<dbReference type="Proteomes" id="UP000032352">
    <property type="component" value="Chromosome pTvir"/>
</dbReference>
<dbReference type="RefSeq" id="WP_152647229.1">
    <property type="nucleotide sequence ID" value="NZ_CP059734.1"/>
</dbReference>
<keyword evidence="1" id="KW-0812">Transmembrane</keyword>
<gene>
    <name evidence="2" type="ORF">SG34_031835</name>
</gene>
<dbReference type="EMBL" id="CP059734">
    <property type="protein sequence ID" value="WDE08515.1"/>
    <property type="molecule type" value="Genomic_DNA"/>
</dbReference>
<keyword evidence="3" id="KW-1185">Reference proteome</keyword>
<name>A0AAE9Z844_9GAMM</name>
<reference evidence="2 3" key="2">
    <citation type="journal article" date="2022" name="Mar. Drugs">
        <title>Bioassay-Guided Fractionation Leads to the Detection of Cholic Acid Generated by the Rare Thalassomonas sp.</title>
        <authorList>
            <person name="Pheiffer F."/>
            <person name="Schneider Y.K."/>
            <person name="Hansen E.H."/>
            <person name="Andersen J.H."/>
            <person name="Isaksson J."/>
            <person name="Busche T."/>
            <person name="R C."/>
            <person name="Kalinowski J."/>
            <person name="Zyl L.V."/>
            <person name="Trindade M."/>
        </authorList>
    </citation>
    <scope>NUCLEOTIDE SEQUENCE [LARGE SCALE GENOMIC DNA]</scope>
    <source>
        <strain evidence="2 3">XOM25</strain>
    </source>
</reference>
<feature type="transmembrane region" description="Helical" evidence="1">
    <location>
        <begin position="253"/>
        <end position="272"/>
    </location>
</feature>
<evidence type="ECO:0008006" key="4">
    <source>
        <dbReference type="Google" id="ProtNLM"/>
    </source>
</evidence>
<proteinExistence type="predicted"/>
<accession>A0AAE9Z844</accession>
<evidence type="ECO:0000256" key="1">
    <source>
        <dbReference type="SAM" id="Phobius"/>
    </source>
</evidence>
<organism evidence="2 3">
    <name type="scientific">Thalassomonas viridans</name>
    <dbReference type="NCBI Taxonomy" id="137584"/>
    <lineage>
        <taxon>Bacteria</taxon>
        <taxon>Pseudomonadati</taxon>
        <taxon>Pseudomonadota</taxon>
        <taxon>Gammaproteobacteria</taxon>
        <taxon>Alteromonadales</taxon>
        <taxon>Colwelliaceae</taxon>
        <taxon>Thalassomonas</taxon>
    </lineage>
</organism>
<keyword evidence="1" id="KW-0472">Membrane</keyword>
<dbReference type="KEGG" id="tvd:SG34_031835"/>
<reference evidence="2 3" key="1">
    <citation type="journal article" date="2015" name="Genome Announc.">
        <title>Draft Genome Sequences of Marine Isolates of Thalassomonas viridans and Thalassomonas actiniarum.</title>
        <authorList>
            <person name="Olonade I."/>
            <person name="van Zyl L.J."/>
            <person name="Trindade M."/>
        </authorList>
    </citation>
    <scope>NUCLEOTIDE SEQUENCE [LARGE SCALE GENOMIC DNA]</scope>
    <source>
        <strain evidence="2 3">XOM25</strain>
    </source>
</reference>
<evidence type="ECO:0000313" key="2">
    <source>
        <dbReference type="EMBL" id="WDE08515.1"/>
    </source>
</evidence>